<comment type="caution">
    <text evidence="1">The sequence shown here is derived from an EMBL/GenBank/DDBJ whole genome shotgun (WGS) entry which is preliminary data.</text>
</comment>
<name>A0A3M8P6T5_9BACL</name>
<dbReference type="Proteomes" id="UP000275473">
    <property type="component" value="Unassembled WGS sequence"/>
</dbReference>
<evidence type="ECO:0000313" key="2">
    <source>
        <dbReference type="Proteomes" id="UP000275473"/>
    </source>
</evidence>
<dbReference type="RefSeq" id="WP_123165478.1">
    <property type="nucleotide sequence ID" value="NZ_RIAX01000006.1"/>
</dbReference>
<protein>
    <submittedName>
        <fullName evidence="1">Competence protein</fullName>
    </submittedName>
</protein>
<dbReference type="EMBL" id="RIAX01000006">
    <property type="protein sequence ID" value="RNF39387.1"/>
    <property type="molecule type" value="Genomic_DNA"/>
</dbReference>
<dbReference type="AlphaFoldDB" id="A0A3M8P6T5"/>
<dbReference type="OrthoDB" id="2417337at2"/>
<dbReference type="InterPro" id="IPR010461">
    <property type="entry name" value="ComK"/>
</dbReference>
<organism evidence="1 2">
    <name type="scientific">Planococcus salinus</name>
    <dbReference type="NCBI Taxonomy" id="1848460"/>
    <lineage>
        <taxon>Bacteria</taxon>
        <taxon>Bacillati</taxon>
        <taxon>Bacillota</taxon>
        <taxon>Bacilli</taxon>
        <taxon>Bacillales</taxon>
        <taxon>Caryophanaceae</taxon>
        <taxon>Planococcus</taxon>
    </lineage>
</organism>
<proteinExistence type="predicted"/>
<keyword evidence="2" id="KW-1185">Reference proteome</keyword>
<sequence>MGKKNYPLSSYIVCSNTYALIPYVDGHRTVTRVIEDRNEFVIEQSIYKTITSSCSFYRGSLESATLYSQKAVRVKHKPPVIIGEYYGNPLIFFPTHSPKNKDAVWFNFDAIDLIESDASGKGSIVYLSNGETVDLDVSPIALRNQHSFAGSLRRYFKKAQNMHKQQLVYLSKPKLALRRQHPQG</sequence>
<reference evidence="1 2" key="1">
    <citation type="journal article" date="2018" name="Int. J. Syst. Evol. Microbiol.">
        <title>Planococcus salinus sp. nov., a moderately halophilic bacterium isolated from a saline-alkali soil.</title>
        <authorList>
            <person name="Gan L."/>
        </authorList>
    </citation>
    <scope>NUCLEOTIDE SEQUENCE [LARGE SCALE GENOMIC DNA]</scope>
    <source>
        <strain evidence="1 2">LCB217</strain>
    </source>
</reference>
<dbReference type="Pfam" id="PF06338">
    <property type="entry name" value="ComK"/>
    <property type="match status" value="1"/>
</dbReference>
<gene>
    <name evidence="1" type="ORF">EEX84_09895</name>
</gene>
<evidence type="ECO:0000313" key="1">
    <source>
        <dbReference type="EMBL" id="RNF39387.1"/>
    </source>
</evidence>
<accession>A0A3M8P6T5</accession>
<dbReference type="GO" id="GO:0030420">
    <property type="term" value="P:establishment of competence for transformation"/>
    <property type="evidence" value="ECO:0007669"/>
    <property type="project" value="InterPro"/>
</dbReference>